<dbReference type="Proteomes" id="UP000199361">
    <property type="component" value="Unassembled WGS sequence"/>
</dbReference>
<proteinExistence type="predicted"/>
<evidence type="ECO:0000259" key="10">
    <source>
        <dbReference type="Pfam" id="PF07730"/>
    </source>
</evidence>
<evidence type="ECO:0000256" key="2">
    <source>
        <dbReference type="ARBA" id="ARBA00012438"/>
    </source>
</evidence>
<dbReference type="InterPro" id="IPR036890">
    <property type="entry name" value="HATPase_C_sf"/>
</dbReference>
<gene>
    <name evidence="11" type="ORF">SAMN05421811_104433</name>
</gene>
<dbReference type="SUPFAM" id="SSF55874">
    <property type="entry name" value="ATPase domain of HSP90 chaperone/DNA topoisomerase II/histidine kinase"/>
    <property type="match status" value="1"/>
</dbReference>
<dbReference type="GO" id="GO:0016020">
    <property type="term" value="C:membrane"/>
    <property type="evidence" value="ECO:0007669"/>
    <property type="project" value="InterPro"/>
</dbReference>
<dbReference type="InterPro" id="IPR050482">
    <property type="entry name" value="Sensor_HK_TwoCompSys"/>
</dbReference>
<feature type="transmembrane region" description="Helical" evidence="9">
    <location>
        <begin position="65"/>
        <end position="87"/>
    </location>
</feature>
<keyword evidence="9" id="KW-0812">Transmembrane</keyword>
<dbReference type="EMBL" id="FOHX01000004">
    <property type="protein sequence ID" value="SET86040.1"/>
    <property type="molecule type" value="Genomic_DNA"/>
</dbReference>
<evidence type="ECO:0000256" key="8">
    <source>
        <dbReference type="ARBA" id="ARBA00023012"/>
    </source>
</evidence>
<evidence type="ECO:0000256" key="5">
    <source>
        <dbReference type="ARBA" id="ARBA00022741"/>
    </source>
</evidence>
<keyword evidence="8" id="KW-0902">Two-component regulatory system</keyword>
<dbReference type="Gene3D" id="3.30.565.10">
    <property type="entry name" value="Histidine kinase-like ATPase, C-terminal domain"/>
    <property type="match status" value="1"/>
</dbReference>
<keyword evidence="5" id="KW-0547">Nucleotide-binding</keyword>
<sequence length="376" mass="39870">MTLGRCRPCSYDEPVDGARPRLADAVAVLVAAGLTLAAYPRGPFLPLLLAATVPLLWMRRAPLTVAWISAATAAALPVLCALAPAAVPPLADLPVWPPAGPFAVYAAMAFAAEPDRATRRWLPVLALALAVLLPAEWPGAAFLVLRTEVVLALAVLYGLYAETGARLRRALEERAERVERERLAGEMHDVVTHRVSRMVLRAGTLADQAADERARAAAEELRATGRAALDELRHMSVLLRRGTGEGFDLGLPLPDLRSLVSESAFRGVPVELVVSGVPVPVPGAVGRTAYRVVQEALANVREHAPGTDARVEVRYLPGVVRVSVRNTRPEEAFAPPGLGGEGLNEVSQWVELAGGTLKAGPVEDGGFLVTAILPTN</sequence>
<organism evidence="11 12">
    <name type="scientific">Nonomuraea wenchangensis</name>
    <dbReference type="NCBI Taxonomy" id="568860"/>
    <lineage>
        <taxon>Bacteria</taxon>
        <taxon>Bacillati</taxon>
        <taxon>Actinomycetota</taxon>
        <taxon>Actinomycetes</taxon>
        <taxon>Streptosporangiales</taxon>
        <taxon>Streptosporangiaceae</taxon>
        <taxon>Nonomuraea</taxon>
    </lineage>
</organism>
<keyword evidence="9" id="KW-1133">Transmembrane helix</keyword>
<keyword evidence="12" id="KW-1185">Reference proteome</keyword>
<name>A0A1I0HRV9_9ACTN</name>
<accession>A0A1I0HRV9</accession>
<comment type="catalytic activity">
    <reaction evidence="1">
        <text>ATP + protein L-histidine = ADP + protein N-phospho-L-histidine.</text>
        <dbReference type="EC" id="2.7.13.3"/>
    </reaction>
</comment>
<dbReference type="GO" id="GO:0046983">
    <property type="term" value="F:protein dimerization activity"/>
    <property type="evidence" value="ECO:0007669"/>
    <property type="project" value="InterPro"/>
</dbReference>
<evidence type="ECO:0000256" key="4">
    <source>
        <dbReference type="ARBA" id="ARBA00022679"/>
    </source>
</evidence>
<evidence type="ECO:0000256" key="1">
    <source>
        <dbReference type="ARBA" id="ARBA00000085"/>
    </source>
</evidence>
<keyword evidence="3" id="KW-0597">Phosphoprotein</keyword>
<dbReference type="STRING" id="568860.SAMN05421811_104433"/>
<dbReference type="PANTHER" id="PTHR24421:SF10">
    <property type="entry name" value="NITRATE_NITRITE SENSOR PROTEIN NARQ"/>
    <property type="match status" value="1"/>
</dbReference>
<evidence type="ECO:0000256" key="6">
    <source>
        <dbReference type="ARBA" id="ARBA00022777"/>
    </source>
</evidence>
<dbReference type="Pfam" id="PF07730">
    <property type="entry name" value="HisKA_3"/>
    <property type="match status" value="1"/>
</dbReference>
<feature type="transmembrane region" description="Helical" evidence="9">
    <location>
        <begin position="143"/>
        <end position="160"/>
    </location>
</feature>
<evidence type="ECO:0000256" key="9">
    <source>
        <dbReference type="SAM" id="Phobius"/>
    </source>
</evidence>
<dbReference type="InterPro" id="IPR011712">
    <property type="entry name" value="Sig_transdc_His_kin_sub3_dim/P"/>
</dbReference>
<keyword evidence="7" id="KW-0067">ATP-binding</keyword>
<evidence type="ECO:0000313" key="11">
    <source>
        <dbReference type="EMBL" id="SET86040.1"/>
    </source>
</evidence>
<dbReference type="EC" id="2.7.13.3" evidence="2"/>
<dbReference type="PANTHER" id="PTHR24421">
    <property type="entry name" value="NITRATE/NITRITE SENSOR PROTEIN NARX-RELATED"/>
    <property type="match status" value="1"/>
</dbReference>
<dbReference type="GO" id="GO:0000155">
    <property type="term" value="F:phosphorelay sensor kinase activity"/>
    <property type="evidence" value="ECO:0007669"/>
    <property type="project" value="InterPro"/>
</dbReference>
<protein>
    <recommendedName>
        <fullName evidence="2">histidine kinase</fullName>
        <ecNumber evidence="2">2.7.13.3</ecNumber>
    </recommendedName>
</protein>
<evidence type="ECO:0000256" key="7">
    <source>
        <dbReference type="ARBA" id="ARBA00022840"/>
    </source>
</evidence>
<feature type="domain" description="Signal transduction histidine kinase subgroup 3 dimerisation and phosphoacceptor" evidence="10">
    <location>
        <begin position="179"/>
        <end position="241"/>
    </location>
</feature>
<keyword evidence="6 11" id="KW-0418">Kinase</keyword>
<dbReference type="GO" id="GO:0005524">
    <property type="term" value="F:ATP binding"/>
    <property type="evidence" value="ECO:0007669"/>
    <property type="project" value="UniProtKB-KW"/>
</dbReference>
<evidence type="ECO:0000256" key="3">
    <source>
        <dbReference type="ARBA" id="ARBA00022553"/>
    </source>
</evidence>
<dbReference type="CDD" id="cd16917">
    <property type="entry name" value="HATPase_UhpB-NarQ-NarX-like"/>
    <property type="match status" value="1"/>
</dbReference>
<keyword evidence="9" id="KW-0472">Membrane</keyword>
<keyword evidence="4" id="KW-0808">Transferase</keyword>
<dbReference type="Gene3D" id="1.20.5.1930">
    <property type="match status" value="1"/>
</dbReference>
<evidence type="ECO:0000313" key="12">
    <source>
        <dbReference type="Proteomes" id="UP000199361"/>
    </source>
</evidence>
<dbReference type="AlphaFoldDB" id="A0A1I0HRV9"/>
<reference evidence="11 12" key="1">
    <citation type="submission" date="2016-10" db="EMBL/GenBank/DDBJ databases">
        <authorList>
            <person name="de Groot N.N."/>
        </authorList>
    </citation>
    <scope>NUCLEOTIDE SEQUENCE [LARGE SCALE GENOMIC DNA]</scope>
    <source>
        <strain evidence="11 12">CGMCC 4.5598</strain>
    </source>
</reference>